<reference evidence="1 2" key="1">
    <citation type="submission" date="2021-01" db="EMBL/GenBank/DDBJ databases">
        <title>Genomic Encyclopedia of Type Strains, Phase IV (KMG-IV): sequencing the most valuable type-strain genomes for metagenomic binning, comparative biology and taxonomic classification.</title>
        <authorList>
            <person name="Goeker M."/>
        </authorList>
    </citation>
    <scope>NUCLEOTIDE SEQUENCE [LARGE SCALE GENOMIC DNA]</scope>
    <source>
        <strain evidence="1 2">DSM 24834</strain>
    </source>
</reference>
<keyword evidence="2" id="KW-1185">Reference proteome</keyword>
<proteinExistence type="predicted"/>
<comment type="caution">
    <text evidence="1">The sequence shown here is derived from an EMBL/GenBank/DDBJ whole genome shotgun (WGS) entry which is preliminary data.</text>
</comment>
<evidence type="ECO:0000313" key="1">
    <source>
        <dbReference type="EMBL" id="MBM7586238.1"/>
    </source>
</evidence>
<dbReference type="EMBL" id="JAFBDZ010000002">
    <property type="protein sequence ID" value="MBM7586238.1"/>
    <property type="molecule type" value="Genomic_DNA"/>
</dbReference>
<name>A0ABS2NEJ9_9BACI</name>
<organism evidence="1 2">
    <name type="scientific">Rossellomorea pakistanensis</name>
    <dbReference type="NCBI Taxonomy" id="992288"/>
    <lineage>
        <taxon>Bacteria</taxon>
        <taxon>Bacillati</taxon>
        <taxon>Bacillota</taxon>
        <taxon>Bacilli</taxon>
        <taxon>Bacillales</taxon>
        <taxon>Bacillaceae</taxon>
        <taxon>Rossellomorea</taxon>
    </lineage>
</organism>
<protein>
    <submittedName>
        <fullName evidence="1">Uncharacterized protein</fullName>
    </submittedName>
</protein>
<sequence>MDEAKKLVQRFSGSKELTYQLMDAAQQSKTEEVKQLIRTTGITIQPEVRFTPDGLHLTFEDRSSQNDCCHLVVNLRWS</sequence>
<dbReference type="InterPro" id="IPR058870">
    <property type="entry name" value="YuzC"/>
</dbReference>
<dbReference type="RefSeq" id="WP_205173363.1">
    <property type="nucleotide sequence ID" value="NZ_JAFBDZ010000002.1"/>
</dbReference>
<evidence type="ECO:0000313" key="2">
    <source>
        <dbReference type="Proteomes" id="UP001646157"/>
    </source>
</evidence>
<dbReference type="Pfam" id="PF26344">
    <property type="entry name" value="YuzC"/>
    <property type="match status" value="1"/>
</dbReference>
<dbReference type="Proteomes" id="UP001646157">
    <property type="component" value="Unassembled WGS sequence"/>
</dbReference>
<gene>
    <name evidence="1" type="ORF">JOC86_002780</name>
</gene>
<accession>A0ABS2NEJ9</accession>